<dbReference type="EMBL" id="KN823256">
    <property type="protein sequence ID" value="KIO18838.1"/>
    <property type="molecule type" value="Genomic_DNA"/>
</dbReference>
<reference evidence="1 2" key="1">
    <citation type="submission" date="2014-04" db="EMBL/GenBank/DDBJ databases">
        <authorList>
            <consortium name="DOE Joint Genome Institute"/>
            <person name="Kuo A."/>
            <person name="Girlanda M."/>
            <person name="Perotto S."/>
            <person name="Kohler A."/>
            <person name="Nagy L.G."/>
            <person name="Floudas D."/>
            <person name="Copeland A."/>
            <person name="Barry K.W."/>
            <person name="Cichocki N."/>
            <person name="Veneault-Fourrey C."/>
            <person name="LaButti K."/>
            <person name="Lindquist E.A."/>
            <person name="Lipzen A."/>
            <person name="Lundell T."/>
            <person name="Morin E."/>
            <person name="Murat C."/>
            <person name="Sun H."/>
            <person name="Tunlid A."/>
            <person name="Henrissat B."/>
            <person name="Grigoriev I.V."/>
            <person name="Hibbett D.S."/>
            <person name="Martin F."/>
            <person name="Nordberg H.P."/>
            <person name="Cantor M.N."/>
            <person name="Hua S.X."/>
        </authorList>
    </citation>
    <scope>NUCLEOTIDE SEQUENCE [LARGE SCALE GENOMIC DNA]</scope>
    <source>
        <strain evidence="1 2">MUT 4182</strain>
    </source>
</reference>
<accession>A0A0C3KBQ7</accession>
<name>A0A0C3KBQ7_9AGAM</name>
<sequence>MTTARFISPFMANGNIVEYLENGSHPVSTTYVSSSSGTTWRGFSICTRRVLQFDQPNLAQRPQH</sequence>
<evidence type="ECO:0000313" key="2">
    <source>
        <dbReference type="Proteomes" id="UP000054248"/>
    </source>
</evidence>
<gene>
    <name evidence="1" type="ORF">M407DRAFT_31485</name>
</gene>
<keyword evidence="2" id="KW-1185">Reference proteome</keyword>
<protein>
    <submittedName>
        <fullName evidence="1">Uncharacterized protein</fullName>
    </submittedName>
</protein>
<organism evidence="1 2">
    <name type="scientific">Tulasnella calospora MUT 4182</name>
    <dbReference type="NCBI Taxonomy" id="1051891"/>
    <lineage>
        <taxon>Eukaryota</taxon>
        <taxon>Fungi</taxon>
        <taxon>Dikarya</taxon>
        <taxon>Basidiomycota</taxon>
        <taxon>Agaricomycotina</taxon>
        <taxon>Agaricomycetes</taxon>
        <taxon>Cantharellales</taxon>
        <taxon>Tulasnellaceae</taxon>
        <taxon>Tulasnella</taxon>
    </lineage>
</organism>
<dbReference type="AlphaFoldDB" id="A0A0C3KBQ7"/>
<dbReference type="Proteomes" id="UP000054248">
    <property type="component" value="Unassembled WGS sequence"/>
</dbReference>
<reference evidence="2" key="2">
    <citation type="submission" date="2015-01" db="EMBL/GenBank/DDBJ databases">
        <title>Evolutionary Origins and Diversification of the Mycorrhizal Mutualists.</title>
        <authorList>
            <consortium name="DOE Joint Genome Institute"/>
            <consortium name="Mycorrhizal Genomics Consortium"/>
            <person name="Kohler A."/>
            <person name="Kuo A."/>
            <person name="Nagy L.G."/>
            <person name="Floudas D."/>
            <person name="Copeland A."/>
            <person name="Barry K.W."/>
            <person name="Cichocki N."/>
            <person name="Veneault-Fourrey C."/>
            <person name="LaButti K."/>
            <person name="Lindquist E.A."/>
            <person name="Lipzen A."/>
            <person name="Lundell T."/>
            <person name="Morin E."/>
            <person name="Murat C."/>
            <person name="Riley R."/>
            <person name="Ohm R."/>
            <person name="Sun H."/>
            <person name="Tunlid A."/>
            <person name="Henrissat B."/>
            <person name="Grigoriev I.V."/>
            <person name="Hibbett D.S."/>
            <person name="Martin F."/>
        </authorList>
    </citation>
    <scope>NUCLEOTIDE SEQUENCE [LARGE SCALE GENOMIC DNA]</scope>
    <source>
        <strain evidence="2">MUT 4182</strain>
    </source>
</reference>
<evidence type="ECO:0000313" key="1">
    <source>
        <dbReference type="EMBL" id="KIO18838.1"/>
    </source>
</evidence>
<proteinExistence type="predicted"/>
<dbReference type="HOGENOM" id="CLU_2869310_0_0_1"/>